<gene>
    <name evidence="1" type="ORF">M0812_09714</name>
</gene>
<accession>A0AAV7ZTZ5</accession>
<evidence type="ECO:0008006" key="3">
    <source>
        <dbReference type="Google" id="ProtNLM"/>
    </source>
</evidence>
<dbReference type="Proteomes" id="UP001146793">
    <property type="component" value="Unassembled WGS sequence"/>
</dbReference>
<reference evidence="1" key="1">
    <citation type="submission" date="2022-08" db="EMBL/GenBank/DDBJ databases">
        <title>Novel sulphate-reducing endosymbionts in the free-living metamonad Anaeramoeba.</title>
        <authorList>
            <person name="Jerlstrom-Hultqvist J."/>
            <person name="Cepicka I."/>
            <person name="Gallot-Lavallee L."/>
            <person name="Salas-Leiva D."/>
            <person name="Curtis B.A."/>
            <person name="Zahonova K."/>
            <person name="Pipaliya S."/>
            <person name="Dacks J."/>
            <person name="Roger A.J."/>
        </authorList>
    </citation>
    <scope>NUCLEOTIDE SEQUENCE</scope>
    <source>
        <strain evidence="1">Busselton2</strain>
    </source>
</reference>
<sequence>MILLLNNLHCPCGRRKELEELKENYGSFSAILNCKNCPIKQYRDNKETFYFSNKIEGMGEFNGDIELFTEVDESYEINGFVEDDLQKEDSYNEHGIEEIEEILTSGRNIIPDLMDDDVFGISFDKR</sequence>
<organism evidence="1 2">
    <name type="scientific">Anaeramoeba flamelloides</name>
    <dbReference type="NCBI Taxonomy" id="1746091"/>
    <lineage>
        <taxon>Eukaryota</taxon>
        <taxon>Metamonada</taxon>
        <taxon>Anaeramoebidae</taxon>
        <taxon>Anaeramoeba</taxon>
    </lineage>
</organism>
<comment type="caution">
    <text evidence="1">The sequence shown here is derived from an EMBL/GenBank/DDBJ whole genome shotgun (WGS) entry which is preliminary data.</text>
</comment>
<evidence type="ECO:0000313" key="2">
    <source>
        <dbReference type="Proteomes" id="UP001146793"/>
    </source>
</evidence>
<proteinExistence type="predicted"/>
<name>A0AAV7ZTZ5_9EUKA</name>
<evidence type="ECO:0000313" key="1">
    <source>
        <dbReference type="EMBL" id="KAJ3443868.1"/>
    </source>
</evidence>
<dbReference type="AlphaFoldDB" id="A0AAV7ZTZ5"/>
<dbReference type="EMBL" id="JANTQA010000023">
    <property type="protein sequence ID" value="KAJ3443868.1"/>
    <property type="molecule type" value="Genomic_DNA"/>
</dbReference>
<protein>
    <recommendedName>
        <fullName evidence="3">DNL-type domain-containing protein</fullName>
    </recommendedName>
</protein>